<name>A0A0C3BXQ5_PILCF</name>
<dbReference type="AlphaFoldDB" id="A0A0C3BXQ5"/>
<sequence length="1154" mass="130410">MCPKRRRRSGHALLTSPLRSHQHAADNKYADGVTPTLSVVITDAVIIVQCNEVRFDAANVDAICKIGASTKTNQKGLIGEKGIRFKSVFWVADAVYICSTDYMFKLDKNVELGMITPSWSDWYPTNLVGIEDSCTSLEIFLTIKHMTKMFTKESKRLGIKESEFVLAFPLTERGEPKIEPQNVFAYLPVKSFGFLRCAIFRSADGTYRLPSECVILIQEFRGRDLQPLIPEEFLPNDLHYLADSYDFHTDSSHFERLKVRCMSSDDFIAGLKNMNHIICNQPDLWQESVCSRLSVIYHECRKQQSAQKLMQNSTISEIRQVCILPLSDGSWVSASCERDIWFDSMEVGIPQDLGLQLVRADLNDSVARPAFFRALGVKTTDPEMITTKILQLHVSGSHSRSPELLMQHACFLFVHRYTKAVPLPTSLWLVDRQGEVIEGTEAYCDFPDVPREVKLDGVLLSPAKFLHTNYLHYQDWWKWLRDGVSVNNYPRLVNNGKLSPEFLALTQTIDTHLLLILLKETWPQWQGGQLKKYSLLPFLPINTPAHRDWDFLSDLGVMGRVDVDFFIERLIRLSDEGSENEEAIQAVYEQIQARFEDNPKRICAAFEENVLIFASPDKDSKKKWISKSDVIWKGPASIKSKIALMPSCYLFQKLFRDQLGIAAAGPGTLVDKLQALAEEWKGKSILVTVSENISALLFDISKLILEAEPYDPSSIWLFELANEAIFPVATPLGELTLCTCEHFYVPDSNGCKFLFVQRVVAQNPRPVRQVQEFLTKLRATHAFTVDSIESTYILNGHTRMATEEVAIEQKGNSIAILLSAGFLSECNVFIGKELALLLEVDMSMLLIILAFPPDMVELTLKTQGILCVPEDLFCDKTSWINDANAQVDNKCQSSKVVPLRHPLHVLNKSISIKQQIKDFVGGMQNMKYDLFQPDQIITSPFHRGIAFPKHISKNPGVGNLPSADDDGDDNDNDNTSGSEYKAIYLVLSKALPNFGPENWTSQFRVVYPGLELEYMADGMATFQYSDSDGAMTSWLYDDETKEAWNGDWPTYYLNVKSTSGRVGKTFLMSVEEADLLQLATLFLTDIIHWQVLRLTVCDSATPPKEQYAIIRVANIRMSPSYTIYSDPHRLVYEGTLQTKSLLTSLSGKRWVSGS</sequence>
<dbReference type="Proteomes" id="UP000054166">
    <property type="component" value="Unassembled WGS sequence"/>
</dbReference>
<protein>
    <submittedName>
        <fullName evidence="2">Uncharacterized protein</fullName>
    </submittedName>
</protein>
<keyword evidence="3" id="KW-1185">Reference proteome</keyword>
<feature type="compositionally biased region" description="Acidic residues" evidence="1">
    <location>
        <begin position="963"/>
        <end position="972"/>
    </location>
</feature>
<evidence type="ECO:0000256" key="1">
    <source>
        <dbReference type="SAM" id="MobiDB-lite"/>
    </source>
</evidence>
<gene>
    <name evidence="2" type="ORF">PILCRDRAFT_88871</name>
</gene>
<organism evidence="2 3">
    <name type="scientific">Piloderma croceum (strain F 1598)</name>
    <dbReference type="NCBI Taxonomy" id="765440"/>
    <lineage>
        <taxon>Eukaryota</taxon>
        <taxon>Fungi</taxon>
        <taxon>Dikarya</taxon>
        <taxon>Basidiomycota</taxon>
        <taxon>Agaricomycotina</taxon>
        <taxon>Agaricomycetes</taxon>
        <taxon>Agaricomycetidae</taxon>
        <taxon>Atheliales</taxon>
        <taxon>Atheliaceae</taxon>
        <taxon>Piloderma</taxon>
    </lineage>
</organism>
<dbReference type="InterPro" id="IPR052957">
    <property type="entry name" value="Auxin_embryo_med"/>
</dbReference>
<dbReference type="HOGENOM" id="CLU_276099_0_0_1"/>
<dbReference type="STRING" id="765440.A0A0C3BXQ5"/>
<dbReference type="EMBL" id="KN832996">
    <property type="protein sequence ID" value="KIM82107.1"/>
    <property type="molecule type" value="Genomic_DNA"/>
</dbReference>
<feature type="region of interest" description="Disordered" evidence="1">
    <location>
        <begin position="952"/>
        <end position="974"/>
    </location>
</feature>
<evidence type="ECO:0000313" key="3">
    <source>
        <dbReference type="Proteomes" id="UP000054166"/>
    </source>
</evidence>
<accession>A0A0C3BXQ5</accession>
<reference evidence="2 3" key="1">
    <citation type="submission" date="2014-04" db="EMBL/GenBank/DDBJ databases">
        <authorList>
            <consortium name="DOE Joint Genome Institute"/>
            <person name="Kuo A."/>
            <person name="Tarkka M."/>
            <person name="Buscot F."/>
            <person name="Kohler A."/>
            <person name="Nagy L.G."/>
            <person name="Floudas D."/>
            <person name="Copeland A."/>
            <person name="Barry K.W."/>
            <person name="Cichocki N."/>
            <person name="Veneault-Fourrey C."/>
            <person name="LaButti K."/>
            <person name="Lindquist E.A."/>
            <person name="Lipzen A."/>
            <person name="Lundell T."/>
            <person name="Morin E."/>
            <person name="Murat C."/>
            <person name="Sun H."/>
            <person name="Tunlid A."/>
            <person name="Henrissat B."/>
            <person name="Grigoriev I.V."/>
            <person name="Hibbett D.S."/>
            <person name="Martin F."/>
            <person name="Nordberg H.P."/>
            <person name="Cantor M.N."/>
            <person name="Hua S.X."/>
        </authorList>
    </citation>
    <scope>NUCLEOTIDE SEQUENCE [LARGE SCALE GENOMIC DNA]</scope>
    <source>
        <strain evidence="2 3">F 1598</strain>
    </source>
</reference>
<evidence type="ECO:0000313" key="2">
    <source>
        <dbReference type="EMBL" id="KIM82107.1"/>
    </source>
</evidence>
<proteinExistence type="predicted"/>
<dbReference type="InParanoid" id="A0A0C3BXQ5"/>
<dbReference type="PANTHER" id="PTHR32387">
    <property type="entry name" value="WU:FJ29H11"/>
    <property type="match status" value="1"/>
</dbReference>
<dbReference type="PANTHER" id="PTHR32387:SF0">
    <property type="entry name" value="PROTEIN NO VEIN"/>
    <property type="match status" value="1"/>
</dbReference>
<dbReference type="OrthoDB" id="1262810at2759"/>
<reference evidence="3" key="2">
    <citation type="submission" date="2015-01" db="EMBL/GenBank/DDBJ databases">
        <title>Evolutionary Origins and Diversification of the Mycorrhizal Mutualists.</title>
        <authorList>
            <consortium name="DOE Joint Genome Institute"/>
            <consortium name="Mycorrhizal Genomics Consortium"/>
            <person name="Kohler A."/>
            <person name="Kuo A."/>
            <person name="Nagy L.G."/>
            <person name="Floudas D."/>
            <person name="Copeland A."/>
            <person name="Barry K.W."/>
            <person name="Cichocki N."/>
            <person name="Veneault-Fourrey C."/>
            <person name="LaButti K."/>
            <person name="Lindquist E.A."/>
            <person name="Lipzen A."/>
            <person name="Lundell T."/>
            <person name="Morin E."/>
            <person name="Murat C."/>
            <person name="Riley R."/>
            <person name="Ohm R."/>
            <person name="Sun H."/>
            <person name="Tunlid A."/>
            <person name="Henrissat B."/>
            <person name="Grigoriev I.V."/>
            <person name="Hibbett D.S."/>
            <person name="Martin F."/>
        </authorList>
    </citation>
    <scope>NUCLEOTIDE SEQUENCE [LARGE SCALE GENOMIC DNA]</scope>
    <source>
        <strain evidence="3">F 1598</strain>
    </source>
</reference>